<accession>A0ABR6GTF8</accession>
<organism evidence="1 2">
    <name type="scientific">Roseateles terrae</name>
    <dbReference type="NCBI Taxonomy" id="431060"/>
    <lineage>
        <taxon>Bacteria</taxon>
        <taxon>Pseudomonadati</taxon>
        <taxon>Pseudomonadota</taxon>
        <taxon>Betaproteobacteria</taxon>
        <taxon>Burkholderiales</taxon>
        <taxon>Sphaerotilaceae</taxon>
        <taxon>Roseateles</taxon>
    </lineage>
</organism>
<evidence type="ECO:0000313" key="1">
    <source>
        <dbReference type="EMBL" id="MBB3195393.1"/>
    </source>
</evidence>
<keyword evidence="2" id="KW-1185">Reference proteome</keyword>
<evidence type="ECO:0000313" key="2">
    <source>
        <dbReference type="Proteomes" id="UP000574369"/>
    </source>
</evidence>
<name>A0ABR6GTF8_9BURK</name>
<proteinExistence type="predicted"/>
<gene>
    <name evidence="1" type="ORF">FHS28_002796</name>
</gene>
<dbReference type="Proteomes" id="UP000574369">
    <property type="component" value="Unassembled WGS sequence"/>
</dbReference>
<reference evidence="1 2" key="1">
    <citation type="submission" date="2020-08" db="EMBL/GenBank/DDBJ databases">
        <title>Genomic Encyclopedia of Type Strains, Phase III (KMG-III): the genomes of soil and plant-associated and newly described type strains.</title>
        <authorList>
            <person name="Whitman W."/>
        </authorList>
    </citation>
    <scope>NUCLEOTIDE SEQUENCE [LARGE SCALE GENOMIC DNA]</scope>
    <source>
        <strain evidence="1 2">CECT 7247</strain>
    </source>
</reference>
<comment type="caution">
    <text evidence="1">The sequence shown here is derived from an EMBL/GenBank/DDBJ whole genome shotgun (WGS) entry which is preliminary data.</text>
</comment>
<protein>
    <submittedName>
        <fullName evidence="1">Uncharacterized protein</fullName>
    </submittedName>
</protein>
<dbReference type="EMBL" id="JACHXO010000004">
    <property type="protein sequence ID" value="MBB3195393.1"/>
    <property type="molecule type" value="Genomic_DNA"/>
</dbReference>
<sequence>MTHATFIPFPAGTASALLDQRPLADLTPTEFESFLYRSRMCPTRSRFMPGNAEWLVPRRDVTVRVALETVRERMQQAVACAELIARLERDYLDEDTQSDDDEALVVAAAVRDNLREALGMLGVVETGLQRLSREGRYERPPESGSAPDVVEEARGRYEVLALAA</sequence>
<dbReference type="RefSeq" id="WP_088451381.1">
    <property type="nucleotide sequence ID" value="NZ_JACHXO010000004.1"/>
</dbReference>